<dbReference type="SUPFAM" id="SSF52172">
    <property type="entry name" value="CheY-like"/>
    <property type="match status" value="1"/>
</dbReference>
<dbReference type="OrthoDB" id="21225at2759"/>
<dbReference type="PROSITE" id="PS50110">
    <property type="entry name" value="RESPONSE_REGULATORY"/>
    <property type="match status" value="1"/>
</dbReference>
<dbReference type="InterPro" id="IPR003594">
    <property type="entry name" value="HATPase_dom"/>
</dbReference>
<dbReference type="PROSITE" id="PS50109">
    <property type="entry name" value="HIS_KIN"/>
    <property type="match status" value="1"/>
</dbReference>
<dbReference type="Gene3D" id="1.10.287.130">
    <property type="match status" value="1"/>
</dbReference>
<keyword evidence="4" id="KW-0808">Transferase</keyword>
<organism evidence="9 10">
    <name type="scientific">Penicillium angulare</name>
    <dbReference type="NCBI Taxonomy" id="116970"/>
    <lineage>
        <taxon>Eukaryota</taxon>
        <taxon>Fungi</taxon>
        <taxon>Dikarya</taxon>
        <taxon>Ascomycota</taxon>
        <taxon>Pezizomycotina</taxon>
        <taxon>Eurotiomycetes</taxon>
        <taxon>Eurotiomycetidae</taxon>
        <taxon>Eurotiales</taxon>
        <taxon>Aspergillaceae</taxon>
        <taxon>Penicillium</taxon>
    </lineage>
</organism>
<keyword evidence="3 6" id="KW-0597">Phosphoprotein</keyword>
<dbReference type="Gene3D" id="3.40.50.2300">
    <property type="match status" value="1"/>
</dbReference>
<dbReference type="AlphaFoldDB" id="A0A9W9KQF3"/>
<dbReference type="InterPro" id="IPR011006">
    <property type="entry name" value="CheY-like_superfamily"/>
</dbReference>
<dbReference type="SMART" id="SM00388">
    <property type="entry name" value="HisKA"/>
    <property type="match status" value="1"/>
</dbReference>
<sequence length="990" mass="109817">MARSGRPAPFFPKVDEAILTSKHPPPLFRPQAVGPIFDRRNYEEPISPWSSAIKDTFYPDSEAYGRSKTPEKPRDFDDEYLRAFLADNERLRLSVLWYFTRDVIKEDEFLSGLQQKVHLAQESAGWEFAVIGILDVDMYTRLATVGLELGNLPRGETICAHTVTQPPGNVFLLPNLMEDWRFQRCPYLESGGLVAYAGVPLRIQTESGDCVSLGSLCVASSEAQEPLSKAQHQTLVQLADWVVSDLVQCTRARRQRERHRMSELLSKVQKETNDAGCADPILDVLKTIYPDVIISLQSSGTTHVQFDGGYTVPVIDLEDGLWEDFEYLDELIEKSNHLPLPSDRPVRILTAECESISGSSLLVVASKDFHLVFDDVDSWFVHACANAISQTWHQSLLAEALKAKDKFLRGFSHQLRTPVHGILGSVELLTEELRSRSLEETPRSLAQKNTTSTNSNEPLTYLNTIKMAGQDLTSIINNLITLNKWSDIAVAERNYGSHTLDELEAELESEINKFTQGDTRYTTSIFLTHSLSTARGSFRIDLQVLQDTLLPLITNAIQNTAQGNILVLSSIDSDAKSLIVDIKDTGSGIHPGSQRRIFEAYEKVDGHTAGAGLGLTLASKFSSLINGSVKLVTSEIGCGSHFRAAFKLIEFEPASASQQPISERLSPLPPKYFSMKAQGDELSSIHHFEKFLAENSFCASDSTEDCFIILEATSDLGQHRANMSKIAHGQVAICLITESEEKQDIKSKSNNIICLNSPFTTSALYSALEEAQQYLMTHLSKSLPLRLHPGNILPLEESNIHQIEYESSDLYFSTPISKEPGITTTECSQSPANVPGNVELGIPIRSLSISSQPLTLIVDDNLVNLRVMETYCRKRGLPYLSAVNGLEAFGIFSQHQARATTENLPAVELILMDLQMPVCGGIEASKRIRSFEQQNKCTKSFLFVLTGQDSVADRKAADSAGADEYFVKPVVLKQLDQVIQQYFPAFSPKN</sequence>
<evidence type="ECO:0000313" key="10">
    <source>
        <dbReference type="Proteomes" id="UP001149165"/>
    </source>
</evidence>
<dbReference type="GO" id="GO:0000155">
    <property type="term" value="F:phosphorelay sensor kinase activity"/>
    <property type="evidence" value="ECO:0007669"/>
    <property type="project" value="InterPro"/>
</dbReference>
<evidence type="ECO:0000256" key="4">
    <source>
        <dbReference type="ARBA" id="ARBA00022679"/>
    </source>
</evidence>
<dbReference type="Pfam" id="PF02518">
    <property type="entry name" value="HATPase_c"/>
    <property type="match status" value="1"/>
</dbReference>
<feature type="modified residue" description="4-aspartylphosphate" evidence="6">
    <location>
        <position position="913"/>
    </location>
</feature>
<dbReference type="SUPFAM" id="SSF55781">
    <property type="entry name" value="GAF domain-like"/>
    <property type="match status" value="1"/>
</dbReference>
<dbReference type="InterPro" id="IPR001789">
    <property type="entry name" value="Sig_transdc_resp-reg_receiver"/>
</dbReference>
<dbReference type="PANTHER" id="PTHR43047">
    <property type="entry name" value="TWO-COMPONENT HISTIDINE PROTEIN KINASE"/>
    <property type="match status" value="1"/>
</dbReference>
<dbReference type="GO" id="GO:0009927">
    <property type="term" value="F:histidine phosphotransfer kinase activity"/>
    <property type="evidence" value="ECO:0007669"/>
    <property type="project" value="TreeGrafter"/>
</dbReference>
<dbReference type="EC" id="2.7.13.3" evidence="2"/>
<evidence type="ECO:0000256" key="1">
    <source>
        <dbReference type="ARBA" id="ARBA00000085"/>
    </source>
</evidence>
<evidence type="ECO:0000256" key="5">
    <source>
        <dbReference type="ARBA" id="ARBA00022777"/>
    </source>
</evidence>
<dbReference type="SUPFAM" id="SSF47384">
    <property type="entry name" value="Homodimeric domain of signal transducing histidine kinase"/>
    <property type="match status" value="1"/>
</dbReference>
<dbReference type="InterPro" id="IPR005467">
    <property type="entry name" value="His_kinase_dom"/>
</dbReference>
<dbReference type="InterPro" id="IPR003661">
    <property type="entry name" value="HisK_dim/P_dom"/>
</dbReference>
<protein>
    <recommendedName>
        <fullName evidence="2">histidine kinase</fullName>
        <ecNumber evidence="2">2.7.13.3</ecNumber>
    </recommendedName>
</protein>
<evidence type="ECO:0000256" key="2">
    <source>
        <dbReference type="ARBA" id="ARBA00012438"/>
    </source>
</evidence>
<dbReference type="InterPro" id="IPR029016">
    <property type="entry name" value="GAF-like_dom_sf"/>
</dbReference>
<evidence type="ECO:0000256" key="3">
    <source>
        <dbReference type="ARBA" id="ARBA00022553"/>
    </source>
</evidence>
<feature type="domain" description="Histidine kinase" evidence="7">
    <location>
        <begin position="410"/>
        <end position="650"/>
    </location>
</feature>
<keyword evidence="10" id="KW-1185">Reference proteome</keyword>
<evidence type="ECO:0000259" key="8">
    <source>
        <dbReference type="PROSITE" id="PS50110"/>
    </source>
</evidence>
<dbReference type="PRINTS" id="PR00344">
    <property type="entry name" value="BCTRLSENSOR"/>
</dbReference>
<dbReference type="SMART" id="SM00448">
    <property type="entry name" value="REC"/>
    <property type="match status" value="1"/>
</dbReference>
<evidence type="ECO:0000313" key="9">
    <source>
        <dbReference type="EMBL" id="KAJ5114028.1"/>
    </source>
</evidence>
<dbReference type="InterPro" id="IPR036890">
    <property type="entry name" value="HATPase_C_sf"/>
</dbReference>
<dbReference type="SUPFAM" id="SSF55874">
    <property type="entry name" value="ATPase domain of HSP90 chaperone/DNA topoisomerase II/histidine kinase"/>
    <property type="match status" value="1"/>
</dbReference>
<gene>
    <name evidence="9" type="ORF">N7456_002562</name>
</gene>
<comment type="caution">
    <text evidence="9">The sequence shown here is derived from an EMBL/GenBank/DDBJ whole genome shotgun (WGS) entry which is preliminary data.</text>
</comment>
<evidence type="ECO:0000256" key="6">
    <source>
        <dbReference type="PROSITE-ProRule" id="PRU00169"/>
    </source>
</evidence>
<dbReference type="GO" id="GO:0005886">
    <property type="term" value="C:plasma membrane"/>
    <property type="evidence" value="ECO:0007669"/>
    <property type="project" value="TreeGrafter"/>
</dbReference>
<dbReference type="Pfam" id="PF00512">
    <property type="entry name" value="HisKA"/>
    <property type="match status" value="1"/>
</dbReference>
<comment type="catalytic activity">
    <reaction evidence="1">
        <text>ATP + protein L-histidine = ADP + protein N-phospho-L-histidine.</text>
        <dbReference type="EC" id="2.7.13.3"/>
    </reaction>
</comment>
<dbReference type="Gene3D" id="3.30.450.40">
    <property type="match status" value="1"/>
</dbReference>
<accession>A0A9W9KQF3</accession>
<keyword evidence="5 9" id="KW-0418">Kinase</keyword>
<dbReference type="EMBL" id="JAPQKH010000002">
    <property type="protein sequence ID" value="KAJ5114028.1"/>
    <property type="molecule type" value="Genomic_DNA"/>
</dbReference>
<dbReference type="Proteomes" id="UP001149165">
    <property type="component" value="Unassembled WGS sequence"/>
</dbReference>
<evidence type="ECO:0000259" key="7">
    <source>
        <dbReference type="PROSITE" id="PS50109"/>
    </source>
</evidence>
<dbReference type="CDD" id="cd00082">
    <property type="entry name" value="HisKA"/>
    <property type="match status" value="1"/>
</dbReference>
<dbReference type="PANTHER" id="PTHR43047:SF72">
    <property type="entry name" value="OSMOSENSING HISTIDINE PROTEIN KINASE SLN1"/>
    <property type="match status" value="1"/>
</dbReference>
<dbReference type="InterPro" id="IPR036097">
    <property type="entry name" value="HisK_dim/P_sf"/>
</dbReference>
<dbReference type="CDD" id="cd17546">
    <property type="entry name" value="REC_hyHK_CKI1_RcsC-like"/>
    <property type="match status" value="1"/>
</dbReference>
<dbReference type="InterPro" id="IPR004358">
    <property type="entry name" value="Sig_transdc_His_kin-like_C"/>
</dbReference>
<dbReference type="Gene3D" id="3.30.565.10">
    <property type="entry name" value="Histidine kinase-like ATPase, C-terminal domain"/>
    <property type="match status" value="1"/>
</dbReference>
<proteinExistence type="predicted"/>
<dbReference type="Pfam" id="PF00072">
    <property type="entry name" value="Response_reg"/>
    <property type="match status" value="1"/>
</dbReference>
<name>A0A9W9KQF3_9EURO</name>
<reference evidence="9" key="2">
    <citation type="journal article" date="2023" name="IMA Fungus">
        <title>Comparative genomic study of the Penicillium genus elucidates a diverse pangenome and 15 lateral gene transfer events.</title>
        <authorList>
            <person name="Petersen C."/>
            <person name="Sorensen T."/>
            <person name="Nielsen M.R."/>
            <person name="Sondergaard T.E."/>
            <person name="Sorensen J.L."/>
            <person name="Fitzpatrick D.A."/>
            <person name="Frisvad J.C."/>
            <person name="Nielsen K.L."/>
        </authorList>
    </citation>
    <scope>NUCLEOTIDE SEQUENCE</scope>
    <source>
        <strain evidence="9">IBT 30069</strain>
    </source>
</reference>
<feature type="domain" description="Response regulatory" evidence="8">
    <location>
        <begin position="854"/>
        <end position="983"/>
    </location>
</feature>
<dbReference type="SMART" id="SM00387">
    <property type="entry name" value="HATPase_c"/>
    <property type="match status" value="1"/>
</dbReference>
<reference evidence="9" key="1">
    <citation type="submission" date="2022-11" db="EMBL/GenBank/DDBJ databases">
        <authorList>
            <person name="Petersen C."/>
        </authorList>
    </citation>
    <scope>NUCLEOTIDE SEQUENCE</scope>
    <source>
        <strain evidence="9">IBT 30069</strain>
    </source>
</reference>